<keyword evidence="9" id="KW-0645">Protease</keyword>
<dbReference type="AlphaFoldDB" id="A0A855H1D9"/>
<dbReference type="InterPro" id="IPR050659">
    <property type="entry name" value="Peptidase_M24B"/>
</dbReference>
<dbReference type="CDD" id="cd01092">
    <property type="entry name" value="APP-like"/>
    <property type="match status" value="1"/>
</dbReference>
<keyword evidence="5" id="KW-0464">Manganese</keyword>
<keyword evidence="3 6" id="KW-0479">Metal-binding</keyword>
<dbReference type="Proteomes" id="UP000233482">
    <property type="component" value="Unassembled WGS sequence"/>
</dbReference>
<comment type="similarity">
    <text evidence="2 6">Belongs to the peptidase M24B family.</text>
</comment>
<proteinExistence type="inferred from homology"/>
<dbReference type="GO" id="GO:0046872">
    <property type="term" value="F:metal ion binding"/>
    <property type="evidence" value="ECO:0007669"/>
    <property type="project" value="UniProtKB-KW"/>
</dbReference>
<evidence type="ECO:0000313" key="9">
    <source>
        <dbReference type="EMBL" id="PKE25307.1"/>
    </source>
</evidence>
<keyword evidence="9" id="KW-0031">Aminopeptidase</keyword>
<dbReference type="PANTHER" id="PTHR46112:SF10">
    <property type="entry name" value="DIPEPTIDASE YKVY-RELATED"/>
    <property type="match status" value="1"/>
</dbReference>
<dbReference type="InterPro" id="IPR036005">
    <property type="entry name" value="Creatinase/aminopeptidase-like"/>
</dbReference>
<reference evidence="9 10" key="1">
    <citation type="submission" date="2017-12" db="EMBL/GenBank/DDBJ databases">
        <title>Genomics of Macrococcus caseolyticus.</title>
        <authorList>
            <person name="MacFadyen A.C."/>
            <person name="Paterson G.K."/>
        </authorList>
    </citation>
    <scope>NUCLEOTIDE SEQUENCE [LARGE SCALE GENOMIC DNA]</scope>
    <source>
        <strain evidence="9 10">5788_EF188</strain>
    </source>
</reference>
<accession>A0A855H1D9</accession>
<dbReference type="SUPFAM" id="SSF53092">
    <property type="entry name" value="Creatinase/prolidase N-terminal domain"/>
    <property type="match status" value="1"/>
</dbReference>
<dbReference type="Gene3D" id="3.40.350.10">
    <property type="entry name" value="Creatinase/prolidase N-terminal domain"/>
    <property type="match status" value="1"/>
</dbReference>
<dbReference type="Pfam" id="PF00557">
    <property type="entry name" value="Peptidase_M24"/>
    <property type="match status" value="1"/>
</dbReference>
<feature type="domain" description="Creatinase N-terminal" evidence="8">
    <location>
        <begin position="4"/>
        <end position="133"/>
    </location>
</feature>
<dbReference type="RefSeq" id="WP_086038947.1">
    <property type="nucleotide sequence ID" value="NZ_CP021058.1"/>
</dbReference>
<sequence length="355" mass="39347">MKNLEKLTAYMTEQNITHAFITTPENINYFSGFFSDPHERLTALYVTQHKASLIVPAMEVNDAINASNLNTVGYSDTEDAFQVAKRQLEIPDGAVMFIEEEHVTVKREKAIQLHFKPSALQSIDQIIKDMRNIKSEDEIALLKQAARYADQAVETGVAALKIGITEAEVVQIIESEMKRIEGISDMSFSTMVLFGDHAASPHGTPGGRTLNEDEYVLFDLGVLYKGYCSDITRTVAFGTPPQLHQDIHSIVTEANKRAIALVKPGVPIKDIDAAARDYIISKGYGDYFPHRLGHGLGISVHEFPDISSSNENTLQAGMVFTIEPGIYYPETVGVRVEDDILVTEDGYEVLTSYVK</sequence>
<dbReference type="InterPro" id="IPR000994">
    <property type="entry name" value="Pept_M24"/>
</dbReference>
<dbReference type="Pfam" id="PF01321">
    <property type="entry name" value="Creatinase_N"/>
    <property type="match status" value="1"/>
</dbReference>
<evidence type="ECO:0000256" key="5">
    <source>
        <dbReference type="ARBA" id="ARBA00023211"/>
    </source>
</evidence>
<dbReference type="InterPro" id="IPR000587">
    <property type="entry name" value="Creatinase_N"/>
</dbReference>
<feature type="domain" description="Peptidase M24" evidence="7">
    <location>
        <begin position="141"/>
        <end position="344"/>
    </location>
</feature>
<dbReference type="SUPFAM" id="SSF55920">
    <property type="entry name" value="Creatinase/aminopeptidase"/>
    <property type="match status" value="1"/>
</dbReference>
<protein>
    <submittedName>
        <fullName evidence="9">Aminopeptidase P family protein</fullName>
    </submittedName>
</protein>
<evidence type="ECO:0000259" key="7">
    <source>
        <dbReference type="Pfam" id="PF00557"/>
    </source>
</evidence>
<evidence type="ECO:0000259" key="8">
    <source>
        <dbReference type="Pfam" id="PF01321"/>
    </source>
</evidence>
<organism evidence="9 10">
    <name type="scientific">Macrococcoides caseolyticum</name>
    <dbReference type="NCBI Taxonomy" id="69966"/>
    <lineage>
        <taxon>Bacteria</taxon>
        <taxon>Bacillati</taxon>
        <taxon>Bacillota</taxon>
        <taxon>Bacilli</taxon>
        <taxon>Bacillales</taxon>
        <taxon>Staphylococcaceae</taxon>
        <taxon>Macrococcoides</taxon>
    </lineage>
</organism>
<evidence type="ECO:0000256" key="4">
    <source>
        <dbReference type="ARBA" id="ARBA00022801"/>
    </source>
</evidence>
<evidence type="ECO:0000256" key="2">
    <source>
        <dbReference type="ARBA" id="ARBA00008766"/>
    </source>
</evidence>
<gene>
    <name evidence="9" type="ORF">CW686_10895</name>
</gene>
<evidence type="ECO:0000313" key="10">
    <source>
        <dbReference type="Proteomes" id="UP000233482"/>
    </source>
</evidence>
<evidence type="ECO:0000256" key="1">
    <source>
        <dbReference type="ARBA" id="ARBA00001936"/>
    </source>
</evidence>
<dbReference type="GO" id="GO:0004177">
    <property type="term" value="F:aminopeptidase activity"/>
    <property type="evidence" value="ECO:0007669"/>
    <property type="project" value="UniProtKB-KW"/>
</dbReference>
<keyword evidence="4" id="KW-0378">Hydrolase</keyword>
<dbReference type="InterPro" id="IPR029149">
    <property type="entry name" value="Creatin/AminoP/Spt16_N"/>
</dbReference>
<evidence type="ECO:0000256" key="6">
    <source>
        <dbReference type="RuleBase" id="RU000590"/>
    </source>
</evidence>
<comment type="caution">
    <text evidence="9">The sequence shown here is derived from an EMBL/GenBank/DDBJ whole genome shotgun (WGS) entry which is preliminary data.</text>
</comment>
<dbReference type="PROSITE" id="PS00491">
    <property type="entry name" value="PROLINE_PEPTIDASE"/>
    <property type="match status" value="1"/>
</dbReference>
<dbReference type="EMBL" id="PIXC01000032">
    <property type="protein sequence ID" value="PKE25307.1"/>
    <property type="molecule type" value="Genomic_DNA"/>
</dbReference>
<dbReference type="PANTHER" id="PTHR46112">
    <property type="entry name" value="AMINOPEPTIDASE"/>
    <property type="match status" value="1"/>
</dbReference>
<dbReference type="Gene3D" id="3.90.230.10">
    <property type="entry name" value="Creatinase/methionine aminopeptidase superfamily"/>
    <property type="match status" value="1"/>
</dbReference>
<name>A0A855H1D9_9STAP</name>
<evidence type="ECO:0000256" key="3">
    <source>
        <dbReference type="ARBA" id="ARBA00022723"/>
    </source>
</evidence>
<comment type="cofactor">
    <cofactor evidence="1">
        <name>Mn(2+)</name>
        <dbReference type="ChEBI" id="CHEBI:29035"/>
    </cofactor>
</comment>
<dbReference type="InterPro" id="IPR001131">
    <property type="entry name" value="Peptidase_M24B_aminopep-P_CS"/>
</dbReference>